<sequence length="180" mass="20765">MREARDITSIRVIHSTPSVLTLSPHYSIWIFQFPWLPFYLDVLWLRNPVSLEYMESHWIIRCAHLAIFSRLLTHRLEAKAMVRKTPIIPLNANGRTVWASFALFFSSLIRLCFCTEKGFSWRVGQCISSLFFTRSDAYIRAGLFNRVCGSFPRLWSYSCVCSLLLGLLTLNNADTATACF</sequence>
<dbReference type="AlphaFoldDB" id="A0A6A5VRE2"/>
<keyword evidence="2" id="KW-1185">Reference proteome</keyword>
<dbReference type="EMBL" id="ML976661">
    <property type="protein sequence ID" value="KAF1978262.1"/>
    <property type="molecule type" value="Genomic_DNA"/>
</dbReference>
<accession>A0A6A5VRE2</accession>
<dbReference type="Proteomes" id="UP000800036">
    <property type="component" value="Unassembled WGS sequence"/>
</dbReference>
<gene>
    <name evidence="1" type="ORF">BU23DRAFT_254379</name>
</gene>
<evidence type="ECO:0000313" key="1">
    <source>
        <dbReference type="EMBL" id="KAF1978262.1"/>
    </source>
</evidence>
<organism evidence="1 2">
    <name type="scientific">Bimuria novae-zelandiae CBS 107.79</name>
    <dbReference type="NCBI Taxonomy" id="1447943"/>
    <lineage>
        <taxon>Eukaryota</taxon>
        <taxon>Fungi</taxon>
        <taxon>Dikarya</taxon>
        <taxon>Ascomycota</taxon>
        <taxon>Pezizomycotina</taxon>
        <taxon>Dothideomycetes</taxon>
        <taxon>Pleosporomycetidae</taxon>
        <taxon>Pleosporales</taxon>
        <taxon>Massarineae</taxon>
        <taxon>Didymosphaeriaceae</taxon>
        <taxon>Bimuria</taxon>
    </lineage>
</organism>
<evidence type="ECO:0000313" key="2">
    <source>
        <dbReference type="Proteomes" id="UP000800036"/>
    </source>
</evidence>
<protein>
    <submittedName>
        <fullName evidence="1">Uncharacterized protein</fullName>
    </submittedName>
</protein>
<proteinExistence type="predicted"/>
<name>A0A6A5VRE2_9PLEO</name>
<reference evidence="1" key="1">
    <citation type="journal article" date="2020" name="Stud. Mycol.">
        <title>101 Dothideomycetes genomes: a test case for predicting lifestyles and emergence of pathogens.</title>
        <authorList>
            <person name="Haridas S."/>
            <person name="Albert R."/>
            <person name="Binder M."/>
            <person name="Bloem J."/>
            <person name="Labutti K."/>
            <person name="Salamov A."/>
            <person name="Andreopoulos B."/>
            <person name="Baker S."/>
            <person name="Barry K."/>
            <person name="Bills G."/>
            <person name="Bluhm B."/>
            <person name="Cannon C."/>
            <person name="Castanera R."/>
            <person name="Culley D."/>
            <person name="Daum C."/>
            <person name="Ezra D."/>
            <person name="Gonzalez J."/>
            <person name="Henrissat B."/>
            <person name="Kuo A."/>
            <person name="Liang C."/>
            <person name="Lipzen A."/>
            <person name="Lutzoni F."/>
            <person name="Magnuson J."/>
            <person name="Mondo S."/>
            <person name="Nolan M."/>
            <person name="Ohm R."/>
            <person name="Pangilinan J."/>
            <person name="Park H.-J."/>
            <person name="Ramirez L."/>
            <person name="Alfaro M."/>
            <person name="Sun H."/>
            <person name="Tritt A."/>
            <person name="Yoshinaga Y."/>
            <person name="Zwiers L.-H."/>
            <person name="Turgeon B."/>
            <person name="Goodwin S."/>
            <person name="Spatafora J."/>
            <person name="Crous P."/>
            <person name="Grigoriev I."/>
        </authorList>
    </citation>
    <scope>NUCLEOTIDE SEQUENCE</scope>
    <source>
        <strain evidence="1">CBS 107.79</strain>
    </source>
</reference>